<dbReference type="SUPFAM" id="SSF51735">
    <property type="entry name" value="NAD(P)-binding Rossmann-fold domains"/>
    <property type="match status" value="1"/>
</dbReference>
<dbReference type="RefSeq" id="WP_262165827.1">
    <property type="nucleotide sequence ID" value="NZ_CP104964.1"/>
</dbReference>
<dbReference type="Gene3D" id="3.30.360.10">
    <property type="entry name" value="Dihydrodipicolinate Reductase, domain 2"/>
    <property type="match status" value="1"/>
</dbReference>
<dbReference type="SUPFAM" id="SSF55347">
    <property type="entry name" value="Glyceraldehyde-3-phosphate dehydrogenase-like, C-terminal domain"/>
    <property type="match status" value="1"/>
</dbReference>
<dbReference type="EMBL" id="CP104964">
    <property type="protein sequence ID" value="UXN68139.1"/>
    <property type="molecule type" value="Genomic_DNA"/>
</dbReference>
<gene>
    <name evidence="3" type="ORF">N8A98_01110</name>
</gene>
<feature type="domain" description="Gfo/Idh/MocA-like oxidoreductase N-terminal" evidence="1">
    <location>
        <begin position="6"/>
        <end position="120"/>
    </location>
</feature>
<name>A0ABY6C7B4_9HYPH</name>
<dbReference type="InterPro" id="IPR000683">
    <property type="entry name" value="Gfo/Idh/MocA-like_OxRdtase_N"/>
</dbReference>
<dbReference type="InterPro" id="IPR036291">
    <property type="entry name" value="NAD(P)-bd_dom_sf"/>
</dbReference>
<sequence length="347" mass="36671">MAEKLGIGIIGLGMASLPHARALLALRDRIEALHAFSPSRERRDAFAAAHGLPTTDTIEAIFNDRRVDAVLVLTPPNTHLEIVQMAAAAGKHVLLEKPIEVSVDRAEQLVDVADAAGIILGMVLQNRFRPAALKLKTIIEQDRLGQLVQVSARTNYWRPQSYYDEPGRGTLARDGGGVLLTQAIHNLDLMVSLVGMPETVTGFVSTSPVHIMEGEDVAAATMRFPNGALGSITATTCAFPGQADAIEITGVAGSATLAGTHLTVRSHDGSNIDFEGADAGSGSGADPMEFSSQAHQALIEDFADAVARCRKPVACGRDVLAVHNLIAAIIESHGLPIQLKHGLSPRS</sequence>
<evidence type="ECO:0000313" key="4">
    <source>
        <dbReference type="Proteomes" id="UP001061862"/>
    </source>
</evidence>
<dbReference type="GO" id="GO:0016740">
    <property type="term" value="F:transferase activity"/>
    <property type="evidence" value="ECO:0007669"/>
    <property type="project" value="UniProtKB-KW"/>
</dbReference>
<keyword evidence="3" id="KW-0614">Plasmid</keyword>
<protein>
    <submittedName>
        <fullName evidence="3">Gfo/Idh/MocA family oxidoreductase</fullName>
    </submittedName>
</protein>
<dbReference type="InterPro" id="IPR055170">
    <property type="entry name" value="GFO_IDH_MocA-like_dom"/>
</dbReference>
<dbReference type="InterPro" id="IPR051317">
    <property type="entry name" value="Gfo/Idh/MocA_oxidoreduct"/>
</dbReference>
<dbReference type="PANTHER" id="PTHR43708">
    <property type="entry name" value="CONSERVED EXPRESSED OXIDOREDUCTASE (EUROFUNG)"/>
    <property type="match status" value="1"/>
</dbReference>
<dbReference type="Gene3D" id="3.40.50.720">
    <property type="entry name" value="NAD(P)-binding Rossmann-like Domain"/>
    <property type="match status" value="1"/>
</dbReference>
<dbReference type="Proteomes" id="UP001061862">
    <property type="component" value="Plasmid p_unnamed1"/>
</dbReference>
<geneLocation type="plasmid" evidence="3 4">
    <name>p_unnamed1</name>
</geneLocation>
<accession>A0ABY6C7B4</accession>
<keyword evidence="3" id="KW-0808">Transferase</keyword>
<dbReference type="Pfam" id="PF01408">
    <property type="entry name" value="GFO_IDH_MocA"/>
    <property type="match status" value="1"/>
</dbReference>
<feature type="domain" description="GFO/IDH/MocA-like oxidoreductase" evidence="2">
    <location>
        <begin position="133"/>
        <end position="255"/>
    </location>
</feature>
<evidence type="ECO:0000259" key="1">
    <source>
        <dbReference type="Pfam" id="PF01408"/>
    </source>
</evidence>
<proteinExistence type="predicted"/>
<reference evidence="3 4" key="1">
    <citation type="submission" date="2022-09" db="EMBL/GenBank/DDBJ databases">
        <title>Interaction between co-microsymbionts with complementary sets of symbiotic genes in legume-rhizobium systems.</title>
        <authorList>
            <person name="Safronova V."/>
            <person name="Sazanova A."/>
            <person name="Afonin A."/>
            <person name="Chirak E."/>
        </authorList>
    </citation>
    <scope>NUCLEOTIDE SEQUENCE [LARGE SCALE GENOMIC DNA]</scope>
    <source>
        <strain evidence="3 4">A18/4-1</strain>
        <plasmid evidence="3 4">p_unnamed1</plasmid>
    </source>
</reference>
<dbReference type="PANTHER" id="PTHR43708:SF8">
    <property type="entry name" value="OXIDOREDUCTASE"/>
    <property type="match status" value="1"/>
</dbReference>
<dbReference type="Pfam" id="PF22725">
    <property type="entry name" value="GFO_IDH_MocA_C3"/>
    <property type="match status" value="1"/>
</dbReference>
<keyword evidence="4" id="KW-1185">Reference proteome</keyword>
<evidence type="ECO:0000259" key="2">
    <source>
        <dbReference type="Pfam" id="PF22725"/>
    </source>
</evidence>
<organism evidence="3 4">
    <name type="scientific">Devosia neptuniae</name>
    <dbReference type="NCBI Taxonomy" id="191302"/>
    <lineage>
        <taxon>Bacteria</taxon>
        <taxon>Pseudomonadati</taxon>
        <taxon>Pseudomonadota</taxon>
        <taxon>Alphaproteobacteria</taxon>
        <taxon>Hyphomicrobiales</taxon>
        <taxon>Devosiaceae</taxon>
        <taxon>Devosia</taxon>
    </lineage>
</organism>
<evidence type="ECO:0000313" key="3">
    <source>
        <dbReference type="EMBL" id="UXN68139.1"/>
    </source>
</evidence>